<dbReference type="Proteomes" id="UP000237839">
    <property type="component" value="Unassembled WGS sequence"/>
</dbReference>
<dbReference type="RefSeq" id="WP_133166883.1">
    <property type="nucleotide sequence ID" value="NZ_PUGF01000007.1"/>
</dbReference>
<dbReference type="OrthoDB" id="9101846at2"/>
<evidence type="ECO:0000313" key="3">
    <source>
        <dbReference type="Proteomes" id="UP000237839"/>
    </source>
</evidence>
<keyword evidence="1" id="KW-0812">Transmembrane</keyword>
<dbReference type="AlphaFoldDB" id="A0A2S9H071"/>
<comment type="caution">
    <text evidence="2">The sequence shown here is derived from an EMBL/GenBank/DDBJ whole genome shotgun (WGS) entry which is preliminary data.</text>
</comment>
<keyword evidence="3" id="KW-1185">Reference proteome</keyword>
<feature type="transmembrane region" description="Helical" evidence="1">
    <location>
        <begin position="26"/>
        <end position="45"/>
    </location>
</feature>
<dbReference type="InterPro" id="IPR054636">
    <property type="entry name" value="CydP"/>
</dbReference>
<reference evidence="2 3" key="1">
    <citation type="submission" date="2018-02" db="EMBL/GenBank/DDBJ databases">
        <title>Solimicrobium silvestre gen. nov., sp. nov., isolated from alpine forest soil.</title>
        <authorList>
            <person name="Margesin R."/>
            <person name="Albuquerque L."/>
            <person name="Zhang D.-C."/>
            <person name="Froufe H.J.C."/>
            <person name="Severino R."/>
            <person name="Roxo I."/>
            <person name="Egas C."/>
            <person name="Da Costa M.S."/>
        </authorList>
    </citation>
    <scope>NUCLEOTIDE SEQUENCE [LARGE SCALE GENOMIC DNA]</scope>
    <source>
        <strain evidence="2 3">S20-91</strain>
    </source>
</reference>
<accession>A0A2S9H071</accession>
<organism evidence="2 3">
    <name type="scientific">Solimicrobium silvestre</name>
    <dbReference type="NCBI Taxonomy" id="2099400"/>
    <lineage>
        <taxon>Bacteria</taxon>
        <taxon>Pseudomonadati</taxon>
        <taxon>Pseudomonadota</taxon>
        <taxon>Betaproteobacteria</taxon>
        <taxon>Burkholderiales</taxon>
        <taxon>Oxalobacteraceae</taxon>
        <taxon>Solimicrobium</taxon>
    </lineage>
</organism>
<proteinExistence type="predicted"/>
<dbReference type="EMBL" id="PUGF01000007">
    <property type="protein sequence ID" value="PRC93379.1"/>
    <property type="molecule type" value="Genomic_DNA"/>
</dbReference>
<evidence type="ECO:0000313" key="2">
    <source>
        <dbReference type="EMBL" id="PRC93379.1"/>
    </source>
</evidence>
<gene>
    <name evidence="2" type="ORF">S2091_1766</name>
</gene>
<dbReference type="NCBIfam" id="NF045611">
    <property type="entry name" value="small_CydP"/>
    <property type="match status" value="1"/>
</dbReference>
<protein>
    <submittedName>
        <fullName evidence="2">Uncharacterized protein</fullName>
    </submittedName>
</protein>
<name>A0A2S9H071_9BURK</name>
<keyword evidence="1" id="KW-0472">Membrane</keyword>
<sequence length="80" mass="9227">MTPLSSKNLLPHWCTHWRNHSLKWEITIALIVKISLLWLLWQFFFSAPQAKHMHLPEPQVSQHLLSGTPLPSPQPASTPK</sequence>
<evidence type="ECO:0000256" key="1">
    <source>
        <dbReference type="SAM" id="Phobius"/>
    </source>
</evidence>
<keyword evidence="1" id="KW-1133">Transmembrane helix</keyword>